<organism evidence="2">
    <name type="scientific">marine metagenome</name>
    <dbReference type="NCBI Taxonomy" id="408172"/>
    <lineage>
        <taxon>unclassified sequences</taxon>
        <taxon>metagenomes</taxon>
        <taxon>ecological metagenomes</taxon>
    </lineage>
</organism>
<dbReference type="GO" id="GO:0004089">
    <property type="term" value="F:carbonate dehydratase activity"/>
    <property type="evidence" value="ECO:0007669"/>
    <property type="project" value="InterPro"/>
</dbReference>
<feature type="non-terminal residue" evidence="2">
    <location>
        <position position="1"/>
    </location>
</feature>
<evidence type="ECO:0000313" key="2">
    <source>
        <dbReference type="EMBL" id="SVA31497.1"/>
    </source>
</evidence>
<dbReference type="InterPro" id="IPR036874">
    <property type="entry name" value="Carbonic_anhydrase_sf"/>
</dbReference>
<proteinExistence type="inferred from homology"/>
<evidence type="ECO:0000256" key="1">
    <source>
        <dbReference type="ARBA" id="ARBA00006217"/>
    </source>
</evidence>
<dbReference type="GO" id="GO:0008270">
    <property type="term" value="F:zinc ion binding"/>
    <property type="evidence" value="ECO:0007669"/>
    <property type="project" value="InterPro"/>
</dbReference>
<dbReference type="Gene3D" id="3.40.1050.10">
    <property type="entry name" value="Carbonic anhydrase"/>
    <property type="match status" value="1"/>
</dbReference>
<protein>
    <recommendedName>
        <fullName evidence="3">Carbonic anhydrase</fullName>
    </recommendedName>
</protein>
<sequence>VISGSKALEKLQEGNRRFVEGATEGRAPVNAPRPEQDVENQAPFAILLGCSDSRVPTEPIFDQGFGQLFVARVAGNVITPAQAGSIELGVERLGVKLIVVLGHSHCGAIQMALDDLEGKTVVTSPNLRSILDCIQPSIKALLAARPEQDRETFLAEAARSNVRASVARLRQVSPLLRRQIETNGLLVVGAIYSLESGIVDFFDGLPLDG</sequence>
<comment type="similarity">
    <text evidence="1">Belongs to the beta-class carbonic anhydrase family.</text>
</comment>
<dbReference type="InterPro" id="IPR001765">
    <property type="entry name" value="Carbonic_anhydrase"/>
</dbReference>
<dbReference type="SMART" id="SM00947">
    <property type="entry name" value="Pro_CA"/>
    <property type="match status" value="1"/>
</dbReference>
<dbReference type="PANTHER" id="PTHR11002:SF79">
    <property type="entry name" value="CARBONIC ANHYDRASE 2"/>
    <property type="match status" value="1"/>
</dbReference>
<dbReference type="PANTHER" id="PTHR11002">
    <property type="entry name" value="CARBONIC ANHYDRASE"/>
    <property type="match status" value="1"/>
</dbReference>
<name>A0A381UVX9_9ZZZZ</name>
<accession>A0A381UVX9</accession>
<dbReference type="SUPFAM" id="SSF53056">
    <property type="entry name" value="beta-carbonic anhydrase, cab"/>
    <property type="match status" value="1"/>
</dbReference>
<reference evidence="2" key="1">
    <citation type="submission" date="2018-05" db="EMBL/GenBank/DDBJ databases">
        <authorList>
            <person name="Lanie J.A."/>
            <person name="Ng W.-L."/>
            <person name="Kazmierczak K.M."/>
            <person name="Andrzejewski T.M."/>
            <person name="Davidsen T.M."/>
            <person name="Wayne K.J."/>
            <person name="Tettelin H."/>
            <person name="Glass J.I."/>
            <person name="Rusch D."/>
            <person name="Podicherti R."/>
            <person name="Tsui H.-C.T."/>
            <person name="Winkler M.E."/>
        </authorList>
    </citation>
    <scope>NUCLEOTIDE SEQUENCE</scope>
</reference>
<dbReference type="EMBL" id="UINC01007114">
    <property type="protein sequence ID" value="SVA31497.1"/>
    <property type="molecule type" value="Genomic_DNA"/>
</dbReference>
<evidence type="ECO:0008006" key="3">
    <source>
        <dbReference type="Google" id="ProtNLM"/>
    </source>
</evidence>
<gene>
    <name evidence="2" type="ORF">METZ01_LOCUS84351</name>
</gene>
<dbReference type="Pfam" id="PF00484">
    <property type="entry name" value="Pro_CA"/>
    <property type="match status" value="1"/>
</dbReference>
<dbReference type="AlphaFoldDB" id="A0A381UVX9"/>